<dbReference type="AlphaFoldDB" id="A0AAV2DBE8"/>
<protein>
    <recommendedName>
        <fullName evidence="3">Reverse transcriptase domain-containing protein</fullName>
    </recommendedName>
</protein>
<organism evidence="1 2">
    <name type="scientific">Linum trigynum</name>
    <dbReference type="NCBI Taxonomy" id="586398"/>
    <lineage>
        <taxon>Eukaryota</taxon>
        <taxon>Viridiplantae</taxon>
        <taxon>Streptophyta</taxon>
        <taxon>Embryophyta</taxon>
        <taxon>Tracheophyta</taxon>
        <taxon>Spermatophyta</taxon>
        <taxon>Magnoliopsida</taxon>
        <taxon>eudicotyledons</taxon>
        <taxon>Gunneridae</taxon>
        <taxon>Pentapetalae</taxon>
        <taxon>rosids</taxon>
        <taxon>fabids</taxon>
        <taxon>Malpighiales</taxon>
        <taxon>Linaceae</taxon>
        <taxon>Linum</taxon>
    </lineage>
</organism>
<reference evidence="1 2" key="1">
    <citation type="submission" date="2024-04" db="EMBL/GenBank/DDBJ databases">
        <authorList>
            <person name="Fracassetti M."/>
        </authorList>
    </citation>
    <scope>NUCLEOTIDE SEQUENCE [LARGE SCALE GENOMIC DNA]</scope>
</reference>
<gene>
    <name evidence="1" type="ORF">LTRI10_LOCUS12713</name>
</gene>
<dbReference type="PANTHER" id="PTHR33067:SF35">
    <property type="entry name" value="ASPARTIC PEPTIDASE DDI1-TYPE DOMAIN-CONTAINING PROTEIN"/>
    <property type="match status" value="1"/>
</dbReference>
<dbReference type="EMBL" id="OZ034815">
    <property type="protein sequence ID" value="CAL1370597.1"/>
    <property type="molecule type" value="Genomic_DNA"/>
</dbReference>
<dbReference type="Proteomes" id="UP001497516">
    <property type="component" value="Chromosome 2"/>
</dbReference>
<name>A0AAV2DBE8_9ROSI</name>
<evidence type="ECO:0008006" key="3">
    <source>
        <dbReference type="Google" id="ProtNLM"/>
    </source>
</evidence>
<proteinExistence type="predicted"/>
<dbReference type="PANTHER" id="PTHR33067">
    <property type="entry name" value="RNA-DIRECTED DNA POLYMERASE-RELATED"/>
    <property type="match status" value="1"/>
</dbReference>
<evidence type="ECO:0000313" key="1">
    <source>
        <dbReference type="EMBL" id="CAL1370597.1"/>
    </source>
</evidence>
<evidence type="ECO:0000313" key="2">
    <source>
        <dbReference type="Proteomes" id="UP001497516"/>
    </source>
</evidence>
<keyword evidence="2" id="KW-1185">Reference proteome</keyword>
<sequence length="175" mass="19729">MDVPLILGRPFLATAKALIDVNGGKLVLRTGEEEFTFSIDDSMKFSHHHDDFDYCEDVFDFMEALASAATHSFGAFEECCLVGMNSSNSPEEEIQLPQDQEVEALPSMPKISTSLEEPPELELKPLPPHLEYAFMRDDRKLPVIINSNLTPEQKAELIAVLKRHKRAISWKITDI</sequence>
<accession>A0AAV2DBE8</accession>